<gene>
    <name evidence="3" type="ORF">FA15DRAFT_754133</name>
</gene>
<feature type="chain" id="PRO_5022771554" description="Ser-Thr-rich glycosyl-phosphatidyl-inositol-anchored membrane family-domain-containing protein" evidence="2">
    <location>
        <begin position="19"/>
        <end position="212"/>
    </location>
</feature>
<dbReference type="Proteomes" id="UP000307440">
    <property type="component" value="Unassembled WGS sequence"/>
</dbReference>
<reference evidence="3 4" key="1">
    <citation type="journal article" date="2019" name="Nat. Ecol. Evol.">
        <title>Megaphylogeny resolves global patterns of mushroom evolution.</title>
        <authorList>
            <person name="Varga T."/>
            <person name="Krizsan K."/>
            <person name="Foldi C."/>
            <person name="Dima B."/>
            <person name="Sanchez-Garcia M."/>
            <person name="Sanchez-Ramirez S."/>
            <person name="Szollosi G.J."/>
            <person name="Szarkandi J.G."/>
            <person name="Papp V."/>
            <person name="Albert L."/>
            <person name="Andreopoulos W."/>
            <person name="Angelini C."/>
            <person name="Antonin V."/>
            <person name="Barry K.W."/>
            <person name="Bougher N.L."/>
            <person name="Buchanan P."/>
            <person name="Buyck B."/>
            <person name="Bense V."/>
            <person name="Catcheside P."/>
            <person name="Chovatia M."/>
            <person name="Cooper J."/>
            <person name="Damon W."/>
            <person name="Desjardin D."/>
            <person name="Finy P."/>
            <person name="Geml J."/>
            <person name="Haridas S."/>
            <person name="Hughes K."/>
            <person name="Justo A."/>
            <person name="Karasinski D."/>
            <person name="Kautmanova I."/>
            <person name="Kiss B."/>
            <person name="Kocsube S."/>
            <person name="Kotiranta H."/>
            <person name="LaButti K.M."/>
            <person name="Lechner B.E."/>
            <person name="Liimatainen K."/>
            <person name="Lipzen A."/>
            <person name="Lukacs Z."/>
            <person name="Mihaltcheva S."/>
            <person name="Morgado L.N."/>
            <person name="Niskanen T."/>
            <person name="Noordeloos M.E."/>
            <person name="Ohm R.A."/>
            <person name="Ortiz-Santana B."/>
            <person name="Ovrebo C."/>
            <person name="Racz N."/>
            <person name="Riley R."/>
            <person name="Savchenko A."/>
            <person name="Shiryaev A."/>
            <person name="Soop K."/>
            <person name="Spirin V."/>
            <person name="Szebenyi C."/>
            <person name="Tomsovsky M."/>
            <person name="Tulloss R.E."/>
            <person name="Uehling J."/>
            <person name="Grigoriev I.V."/>
            <person name="Vagvolgyi C."/>
            <person name="Papp T."/>
            <person name="Martin F.M."/>
            <person name="Miettinen O."/>
            <person name="Hibbett D.S."/>
            <person name="Nagy L.G."/>
        </authorList>
    </citation>
    <scope>NUCLEOTIDE SEQUENCE [LARGE SCALE GENOMIC DNA]</scope>
    <source>
        <strain evidence="3 4">CBS 121175</strain>
    </source>
</reference>
<feature type="region of interest" description="Disordered" evidence="1">
    <location>
        <begin position="115"/>
        <end position="190"/>
    </location>
</feature>
<feature type="signal peptide" evidence="2">
    <location>
        <begin position="1"/>
        <end position="18"/>
    </location>
</feature>
<dbReference type="OrthoDB" id="3051637at2759"/>
<organism evidence="3 4">
    <name type="scientific">Coprinopsis marcescibilis</name>
    <name type="common">Agaric fungus</name>
    <name type="synonym">Psathyrella marcescibilis</name>
    <dbReference type="NCBI Taxonomy" id="230819"/>
    <lineage>
        <taxon>Eukaryota</taxon>
        <taxon>Fungi</taxon>
        <taxon>Dikarya</taxon>
        <taxon>Basidiomycota</taxon>
        <taxon>Agaricomycotina</taxon>
        <taxon>Agaricomycetes</taxon>
        <taxon>Agaricomycetidae</taxon>
        <taxon>Agaricales</taxon>
        <taxon>Agaricineae</taxon>
        <taxon>Psathyrellaceae</taxon>
        <taxon>Coprinopsis</taxon>
    </lineage>
</organism>
<name>A0A5C3L402_COPMA</name>
<keyword evidence="2" id="KW-0732">Signal</keyword>
<accession>A0A5C3L402</accession>
<dbReference type="EMBL" id="ML210163">
    <property type="protein sequence ID" value="TFK27547.1"/>
    <property type="molecule type" value="Genomic_DNA"/>
</dbReference>
<sequence length="212" mass="22304">MQLQRLLALAVFALSASAQRTNIQVSVPSELIIGQDSIIKWTFGPNDPPTILLMLTEFGTVFNSIQFWDEVNTTAGELRVTLESDIRPKGGYVVDVRNQTNVDMVLAQSPQFELRLPEPPIEPPANNTTVPPPPNPSTPPTTPDVPTPSASAPQISGPSLGSSDAPPRPTEGSDDGAANPSPSQGSGATGLLGLKSTFSTMAVFSVVFGTLL</sequence>
<keyword evidence="4" id="KW-1185">Reference proteome</keyword>
<evidence type="ECO:0000256" key="2">
    <source>
        <dbReference type="SAM" id="SignalP"/>
    </source>
</evidence>
<evidence type="ECO:0008006" key="5">
    <source>
        <dbReference type="Google" id="ProtNLM"/>
    </source>
</evidence>
<proteinExistence type="predicted"/>
<feature type="compositionally biased region" description="Pro residues" evidence="1">
    <location>
        <begin position="130"/>
        <end position="146"/>
    </location>
</feature>
<evidence type="ECO:0000256" key="1">
    <source>
        <dbReference type="SAM" id="MobiDB-lite"/>
    </source>
</evidence>
<protein>
    <recommendedName>
        <fullName evidence="5">Ser-Thr-rich glycosyl-phosphatidyl-inositol-anchored membrane family-domain-containing protein</fullName>
    </recommendedName>
</protein>
<evidence type="ECO:0000313" key="4">
    <source>
        <dbReference type="Proteomes" id="UP000307440"/>
    </source>
</evidence>
<dbReference type="AlphaFoldDB" id="A0A5C3L402"/>
<evidence type="ECO:0000313" key="3">
    <source>
        <dbReference type="EMBL" id="TFK27547.1"/>
    </source>
</evidence>